<evidence type="ECO:0000313" key="1">
    <source>
        <dbReference type="EMBL" id="KAK4021896.1"/>
    </source>
</evidence>
<comment type="caution">
    <text evidence="1">The sequence shown here is derived from an EMBL/GenBank/DDBJ whole genome shotgun (WGS) entry which is preliminary data.</text>
</comment>
<dbReference type="Proteomes" id="UP001234178">
    <property type="component" value="Unassembled WGS sequence"/>
</dbReference>
<evidence type="ECO:0000313" key="2">
    <source>
        <dbReference type="Proteomes" id="UP001234178"/>
    </source>
</evidence>
<reference evidence="1 2" key="1">
    <citation type="journal article" date="2023" name="Nucleic Acids Res.">
        <title>The hologenome of Daphnia magna reveals possible DNA methylation and microbiome-mediated evolution of the host genome.</title>
        <authorList>
            <person name="Chaturvedi A."/>
            <person name="Li X."/>
            <person name="Dhandapani V."/>
            <person name="Marshall H."/>
            <person name="Kissane S."/>
            <person name="Cuenca-Cambronero M."/>
            <person name="Asole G."/>
            <person name="Calvet F."/>
            <person name="Ruiz-Romero M."/>
            <person name="Marangio P."/>
            <person name="Guigo R."/>
            <person name="Rago D."/>
            <person name="Mirbahai L."/>
            <person name="Eastwood N."/>
            <person name="Colbourne J.K."/>
            <person name="Zhou J."/>
            <person name="Mallon E."/>
            <person name="Orsini L."/>
        </authorList>
    </citation>
    <scope>NUCLEOTIDE SEQUENCE [LARGE SCALE GENOMIC DNA]</scope>
    <source>
        <strain evidence="1">LRV0_1</strain>
    </source>
</reference>
<protein>
    <submittedName>
        <fullName evidence="1">Uncharacterized protein</fullName>
    </submittedName>
</protein>
<sequence>MSRTQSDRKQLRSPPLGGSVFDRQSKRICFSAQMKTVLYPLTTMYQERWANAVGLPRLKLCQLSGSNVFLINCVAEWLNASWLDVLRDTNQPKKMILRHFKEEFIIKNSVNGGALLSSWKLRDDAIRVG</sequence>
<accession>A0ABR0A9T2</accession>
<dbReference type="EMBL" id="JAOYFB010000037">
    <property type="protein sequence ID" value="KAK4021896.1"/>
    <property type="molecule type" value="Genomic_DNA"/>
</dbReference>
<organism evidence="1 2">
    <name type="scientific">Daphnia magna</name>
    <dbReference type="NCBI Taxonomy" id="35525"/>
    <lineage>
        <taxon>Eukaryota</taxon>
        <taxon>Metazoa</taxon>
        <taxon>Ecdysozoa</taxon>
        <taxon>Arthropoda</taxon>
        <taxon>Crustacea</taxon>
        <taxon>Branchiopoda</taxon>
        <taxon>Diplostraca</taxon>
        <taxon>Cladocera</taxon>
        <taxon>Anomopoda</taxon>
        <taxon>Daphniidae</taxon>
        <taxon>Daphnia</taxon>
    </lineage>
</organism>
<proteinExistence type="predicted"/>
<keyword evidence="2" id="KW-1185">Reference proteome</keyword>
<gene>
    <name evidence="1" type="ORF">OUZ56_007385</name>
</gene>
<name>A0ABR0A9T2_9CRUS</name>